<sequence length="363" mass="40128">MTTLSHTTTKDSPQPVTAVLDRIAVTESVRLATGNVIEPFGIEYSVYGSLDKPVIVVLGGISASRNLIDGDKIETEDAAHDARAKGWWDELVGNEKAIDTNEFCVISLNYLGALKLETIDGHSSVFNLTPADQSCILNLLLVSLGIDKAITIVGSSYGGMVGLSYAEQYPEALKKLICISASDKSTHTARAIRSIQRGIFELASNAQEKHQALSLARQLSILFYRTDEIFDTQFTDPVFLQPSKSVVGYEKTIYSYLSHQGEKFANRNTIPRYESLLDSIDSHRVDACKIISECHFIAVPTDRLVSYESMRKLAHKVKGTSHFYRLESIYGHDAFLKECQQLTSLLKKILGENDEPSTSYASC</sequence>
<keyword evidence="1" id="KW-0808">Transferase</keyword>
<dbReference type="EMBL" id="BAABFV010000002">
    <property type="protein sequence ID" value="GAA4365212.1"/>
    <property type="molecule type" value="Genomic_DNA"/>
</dbReference>
<evidence type="ECO:0000259" key="2">
    <source>
        <dbReference type="Pfam" id="PF00561"/>
    </source>
</evidence>
<dbReference type="InterPro" id="IPR000073">
    <property type="entry name" value="AB_hydrolase_1"/>
</dbReference>
<proteinExistence type="predicted"/>
<organism evidence="3 4">
    <name type="scientific">Kangiella marina</name>
    <dbReference type="NCBI Taxonomy" id="1079178"/>
    <lineage>
        <taxon>Bacteria</taxon>
        <taxon>Pseudomonadati</taxon>
        <taxon>Pseudomonadota</taxon>
        <taxon>Gammaproteobacteria</taxon>
        <taxon>Kangiellales</taxon>
        <taxon>Kangiellaceae</taxon>
        <taxon>Kangiella</taxon>
    </lineage>
</organism>
<protein>
    <submittedName>
        <fullName evidence="3">Homoserine O-succinyltransferase</fullName>
    </submittedName>
</protein>
<reference evidence="4" key="1">
    <citation type="journal article" date="2019" name="Int. J. Syst. Evol. Microbiol.">
        <title>The Global Catalogue of Microorganisms (GCM) 10K type strain sequencing project: providing services to taxonomists for standard genome sequencing and annotation.</title>
        <authorList>
            <consortium name="The Broad Institute Genomics Platform"/>
            <consortium name="The Broad Institute Genome Sequencing Center for Infectious Disease"/>
            <person name="Wu L."/>
            <person name="Ma J."/>
        </authorList>
    </citation>
    <scope>NUCLEOTIDE SEQUENCE [LARGE SCALE GENOMIC DNA]</scope>
    <source>
        <strain evidence="4">JCM 17728</strain>
    </source>
</reference>
<evidence type="ECO:0000313" key="4">
    <source>
        <dbReference type="Proteomes" id="UP001501011"/>
    </source>
</evidence>
<keyword evidence="4" id="KW-1185">Reference proteome</keyword>
<evidence type="ECO:0000256" key="1">
    <source>
        <dbReference type="ARBA" id="ARBA00022679"/>
    </source>
</evidence>
<feature type="domain" description="AB hydrolase-1" evidence="2">
    <location>
        <begin position="97"/>
        <end position="337"/>
    </location>
</feature>
<accession>A0ABP8IPF1</accession>
<dbReference type="PANTHER" id="PTHR32268:SF11">
    <property type="entry name" value="HOMOSERINE O-ACETYLTRANSFERASE"/>
    <property type="match status" value="1"/>
</dbReference>
<name>A0ABP8IPF1_9GAMM</name>
<dbReference type="RefSeq" id="WP_345293289.1">
    <property type="nucleotide sequence ID" value="NZ_BAABFV010000002.1"/>
</dbReference>
<evidence type="ECO:0000313" key="3">
    <source>
        <dbReference type="EMBL" id="GAA4365212.1"/>
    </source>
</evidence>
<dbReference type="Pfam" id="PF00561">
    <property type="entry name" value="Abhydrolase_1"/>
    <property type="match status" value="1"/>
</dbReference>
<dbReference type="Gene3D" id="3.40.50.1820">
    <property type="entry name" value="alpha/beta hydrolase"/>
    <property type="match status" value="1"/>
</dbReference>
<dbReference type="InterPro" id="IPR008220">
    <property type="entry name" value="HAT_MetX-like"/>
</dbReference>
<dbReference type="PIRSF" id="PIRSF000443">
    <property type="entry name" value="Homoser_Ac_trans"/>
    <property type="match status" value="1"/>
</dbReference>
<dbReference type="SUPFAM" id="SSF53474">
    <property type="entry name" value="alpha/beta-Hydrolases"/>
    <property type="match status" value="1"/>
</dbReference>
<dbReference type="InterPro" id="IPR029058">
    <property type="entry name" value="AB_hydrolase_fold"/>
</dbReference>
<dbReference type="PANTHER" id="PTHR32268">
    <property type="entry name" value="HOMOSERINE O-ACETYLTRANSFERASE"/>
    <property type="match status" value="1"/>
</dbReference>
<gene>
    <name evidence="3" type="ORF">GCM10023151_22180</name>
</gene>
<dbReference type="Proteomes" id="UP001501011">
    <property type="component" value="Unassembled WGS sequence"/>
</dbReference>
<comment type="caution">
    <text evidence="3">The sequence shown here is derived from an EMBL/GenBank/DDBJ whole genome shotgun (WGS) entry which is preliminary data.</text>
</comment>